<evidence type="ECO:0000313" key="2">
    <source>
        <dbReference type="Proteomes" id="UP001235939"/>
    </source>
</evidence>
<protein>
    <submittedName>
        <fullName evidence="1">Uncharacterized protein</fullName>
    </submittedName>
</protein>
<dbReference type="EMBL" id="CP092863">
    <property type="protein sequence ID" value="UYV61470.1"/>
    <property type="molecule type" value="Genomic_DNA"/>
</dbReference>
<sequence length="146" mass="17176">MKASCETSRITLTNKQSRTNSSIVRRGVDLFKNPDFNWPGSDKEREMAGGRSSTSKALTGEVRCREPLRYHWSNDEIVKDYERMKPLKCRHGESYSECHGQKKRQILPNIQRLTYIRHIMRENGFRKDFDVEEIEGRRKRGRPAMS</sequence>
<name>A0ABY6K2P4_9ARAC</name>
<reference evidence="1 2" key="1">
    <citation type="submission" date="2022-01" db="EMBL/GenBank/DDBJ databases">
        <title>A chromosomal length assembly of Cordylochernes scorpioides.</title>
        <authorList>
            <person name="Zeh D."/>
            <person name="Zeh J."/>
        </authorList>
    </citation>
    <scope>NUCLEOTIDE SEQUENCE [LARGE SCALE GENOMIC DNA]</scope>
    <source>
        <strain evidence="1">IN4F17</strain>
        <tissue evidence="1">Whole Body</tissue>
    </source>
</reference>
<accession>A0ABY6K2P4</accession>
<proteinExistence type="predicted"/>
<dbReference type="Proteomes" id="UP001235939">
    <property type="component" value="Chromosome 01"/>
</dbReference>
<organism evidence="1 2">
    <name type="scientific">Cordylochernes scorpioides</name>
    <dbReference type="NCBI Taxonomy" id="51811"/>
    <lineage>
        <taxon>Eukaryota</taxon>
        <taxon>Metazoa</taxon>
        <taxon>Ecdysozoa</taxon>
        <taxon>Arthropoda</taxon>
        <taxon>Chelicerata</taxon>
        <taxon>Arachnida</taxon>
        <taxon>Pseudoscorpiones</taxon>
        <taxon>Cheliferoidea</taxon>
        <taxon>Chernetidae</taxon>
        <taxon>Cordylochernes</taxon>
    </lineage>
</organism>
<gene>
    <name evidence="1" type="ORF">LAZ67_1004964</name>
</gene>
<keyword evidence="2" id="KW-1185">Reference proteome</keyword>
<evidence type="ECO:0000313" key="1">
    <source>
        <dbReference type="EMBL" id="UYV61470.1"/>
    </source>
</evidence>